<protein>
    <submittedName>
        <fullName evidence="1">Uncharacterized protein</fullName>
    </submittedName>
</protein>
<dbReference type="AlphaFoldDB" id="X1A5T0"/>
<accession>X1A5T0</accession>
<name>X1A5T0_9ZZZZ</name>
<feature type="non-terminal residue" evidence="1">
    <location>
        <position position="1"/>
    </location>
</feature>
<dbReference type="EMBL" id="BART01018741">
    <property type="protein sequence ID" value="GAG77485.1"/>
    <property type="molecule type" value="Genomic_DNA"/>
</dbReference>
<evidence type="ECO:0000313" key="1">
    <source>
        <dbReference type="EMBL" id="GAG77485.1"/>
    </source>
</evidence>
<organism evidence="1">
    <name type="scientific">marine sediment metagenome</name>
    <dbReference type="NCBI Taxonomy" id="412755"/>
    <lineage>
        <taxon>unclassified sequences</taxon>
        <taxon>metagenomes</taxon>
        <taxon>ecological metagenomes</taxon>
    </lineage>
</organism>
<reference evidence="1" key="1">
    <citation type="journal article" date="2014" name="Front. Microbiol.">
        <title>High frequency of phylogenetically diverse reductive dehalogenase-homologous genes in deep subseafloor sedimentary metagenomes.</title>
        <authorList>
            <person name="Kawai M."/>
            <person name="Futagami T."/>
            <person name="Toyoda A."/>
            <person name="Takaki Y."/>
            <person name="Nishi S."/>
            <person name="Hori S."/>
            <person name="Arai W."/>
            <person name="Tsubouchi T."/>
            <person name="Morono Y."/>
            <person name="Uchiyama I."/>
            <person name="Ito T."/>
            <person name="Fujiyama A."/>
            <person name="Inagaki F."/>
            <person name="Takami H."/>
        </authorList>
    </citation>
    <scope>NUCLEOTIDE SEQUENCE</scope>
    <source>
        <strain evidence="1">Expedition CK06-06</strain>
    </source>
</reference>
<sequence>DRDQFMKHIYQGPAVIGLLPQLKLYLNILKLSEKMLSK</sequence>
<comment type="caution">
    <text evidence="1">The sequence shown here is derived from an EMBL/GenBank/DDBJ whole genome shotgun (WGS) entry which is preliminary data.</text>
</comment>
<gene>
    <name evidence="1" type="ORF">S01H4_35283</name>
</gene>
<proteinExistence type="predicted"/>